<name>A0A1M6G844_9ACTN</name>
<evidence type="ECO:0000313" key="4">
    <source>
        <dbReference type="Proteomes" id="UP000184512"/>
    </source>
</evidence>
<dbReference type="OrthoDB" id="9840403at2"/>
<keyword evidence="1" id="KW-0175">Coiled coil</keyword>
<feature type="coiled-coil region" evidence="1">
    <location>
        <begin position="7"/>
        <end position="34"/>
    </location>
</feature>
<accession>A0A1M6G844</accession>
<evidence type="ECO:0000313" key="3">
    <source>
        <dbReference type="EMBL" id="SHJ06110.1"/>
    </source>
</evidence>
<gene>
    <name evidence="3" type="ORF">SAMN02745244_01631</name>
</gene>
<keyword evidence="4" id="KW-1185">Reference proteome</keyword>
<evidence type="ECO:0000256" key="2">
    <source>
        <dbReference type="SAM" id="MobiDB-lite"/>
    </source>
</evidence>
<dbReference type="EMBL" id="FQZG01000025">
    <property type="protein sequence ID" value="SHJ06110.1"/>
    <property type="molecule type" value="Genomic_DNA"/>
</dbReference>
<feature type="compositionally biased region" description="Polar residues" evidence="2">
    <location>
        <begin position="113"/>
        <end position="123"/>
    </location>
</feature>
<protein>
    <submittedName>
        <fullName evidence="3">Uncharacterized protein</fullName>
    </submittedName>
</protein>
<feature type="region of interest" description="Disordered" evidence="2">
    <location>
        <begin position="70"/>
        <end position="123"/>
    </location>
</feature>
<proteinExistence type="predicted"/>
<dbReference type="RefSeq" id="WP_139280161.1">
    <property type="nucleotide sequence ID" value="NZ_FQZG01000025.1"/>
</dbReference>
<evidence type="ECO:0000256" key="1">
    <source>
        <dbReference type="SAM" id="Coils"/>
    </source>
</evidence>
<organism evidence="3 4">
    <name type="scientific">Tessaracoccus bendigoensis DSM 12906</name>
    <dbReference type="NCBI Taxonomy" id="1123357"/>
    <lineage>
        <taxon>Bacteria</taxon>
        <taxon>Bacillati</taxon>
        <taxon>Actinomycetota</taxon>
        <taxon>Actinomycetes</taxon>
        <taxon>Propionibacteriales</taxon>
        <taxon>Propionibacteriaceae</taxon>
        <taxon>Tessaracoccus</taxon>
    </lineage>
</organism>
<dbReference type="Proteomes" id="UP000184512">
    <property type="component" value="Unassembled WGS sequence"/>
</dbReference>
<dbReference type="STRING" id="1123357.SAMN02745244_01631"/>
<sequence>MIKTKTAAELKAERAKLNAQIRAAERAEKKAAARAFIDAKHSLGEWLADSLGATSAEEVEALRRAVDLDHTRERLTAQGGAEDGHEEATSGDGSVVDYSPSYEATDGYGEVGISTTSTDPYGS</sequence>
<dbReference type="AlphaFoldDB" id="A0A1M6G844"/>
<reference evidence="3 4" key="1">
    <citation type="submission" date="2016-11" db="EMBL/GenBank/DDBJ databases">
        <authorList>
            <person name="Jaros S."/>
            <person name="Januszkiewicz K."/>
            <person name="Wedrychowicz H."/>
        </authorList>
    </citation>
    <scope>NUCLEOTIDE SEQUENCE [LARGE SCALE GENOMIC DNA]</scope>
    <source>
        <strain evidence="3 4">DSM 12906</strain>
    </source>
</reference>